<evidence type="ECO:0000313" key="3">
    <source>
        <dbReference type="EMBL" id="CAG8538374.1"/>
    </source>
</evidence>
<dbReference type="InterPro" id="IPR037238">
    <property type="entry name" value="YbiA-like_sf"/>
</dbReference>
<dbReference type="Proteomes" id="UP000789572">
    <property type="component" value="Unassembled WGS sequence"/>
</dbReference>
<gene>
    <name evidence="3" type="ORF">POCULU_LOCUS4409</name>
</gene>
<dbReference type="AlphaFoldDB" id="A0A9N9ARL8"/>
<keyword evidence="4" id="KW-1185">Reference proteome</keyword>
<dbReference type="CDD" id="cd15457">
    <property type="entry name" value="NADAR"/>
    <property type="match status" value="1"/>
</dbReference>
<feature type="domain" description="NADAR" evidence="2">
    <location>
        <begin position="8"/>
        <end position="122"/>
    </location>
</feature>
<evidence type="ECO:0000313" key="4">
    <source>
        <dbReference type="Proteomes" id="UP000789572"/>
    </source>
</evidence>
<comment type="caution">
    <text evidence="3">The sequence shown here is derived from an EMBL/GenBank/DDBJ whole genome shotgun (WGS) entry which is preliminary data.</text>
</comment>
<name>A0A9N9ARL8_9GLOM</name>
<dbReference type="Gene3D" id="1.10.357.40">
    <property type="entry name" value="YbiA-like"/>
    <property type="match status" value="1"/>
</dbReference>
<dbReference type="InterPro" id="IPR012816">
    <property type="entry name" value="NADAR"/>
</dbReference>
<sequence>MGQKTINFYRQNGEYGIFSNFYGAPIEIDGELWPTSEHYFQAQKFPIRPELQQKIRNLSTPSEAAKAGRRRDYPLREDWESVKEDVMMRALIAKFTQHEDLKRQILDTGDAKLVEHTARDRVRDQLRKEEVEAEETVCDETKIDETKIDETKIDETKIDENKVSDST</sequence>
<dbReference type="NCBIfam" id="TIGR02464">
    <property type="entry name" value="ribofla_fusion"/>
    <property type="match status" value="1"/>
</dbReference>
<feature type="region of interest" description="Disordered" evidence="1">
    <location>
        <begin position="142"/>
        <end position="167"/>
    </location>
</feature>
<organism evidence="3 4">
    <name type="scientific">Paraglomus occultum</name>
    <dbReference type="NCBI Taxonomy" id="144539"/>
    <lineage>
        <taxon>Eukaryota</taxon>
        <taxon>Fungi</taxon>
        <taxon>Fungi incertae sedis</taxon>
        <taxon>Mucoromycota</taxon>
        <taxon>Glomeromycotina</taxon>
        <taxon>Glomeromycetes</taxon>
        <taxon>Paraglomerales</taxon>
        <taxon>Paraglomeraceae</taxon>
        <taxon>Paraglomus</taxon>
    </lineage>
</organism>
<protein>
    <submittedName>
        <fullName evidence="3">3971_t:CDS:1</fullName>
    </submittedName>
</protein>
<dbReference type="Pfam" id="PF08719">
    <property type="entry name" value="NADAR"/>
    <property type="match status" value="1"/>
</dbReference>
<reference evidence="3" key="1">
    <citation type="submission" date="2021-06" db="EMBL/GenBank/DDBJ databases">
        <authorList>
            <person name="Kallberg Y."/>
            <person name="Tangrot J."/>
            <person name="Rosling A."/>
        </authorList>
    </citation>
    <scope>NUCLEOTIDE SEQUENCE</scope>
    <source>
        <strain evidence="3">IA702</strain>
    </source>
</reference>
<proteinExistence type="predicted"/>
<dbReference type="EMBL" id="CAJVPJ010000569">
    <property type="protein sequence ID" value="CAG8538374.1"/>
    <property type="molecule type" value="Genomic_DNA"/>
</dbReference>
<evidence type="ECO:0000259" key="2">
    <source>
        <dbReference type="Pfam" id="PF08719"/>
    </source>
</evidence>
<accession>A0A9N9ARL8</accession>
<evidence type="ECO:0000256" key="1">
    <source>
        <dbReference type="SAM" id="MobiDB-lite"/>
    </source>
</evidence>
<dbReference type="OrthoDB" id="206452at2759"/>
<dbReference type="SUPFAM" id="SSF143990">
    <property type="entry name" value="YbiA-like"/>
    <property type="match status" value="1"/>
</dbReference>